<reference evidence="12 15" key="1">
    <citation type="journal article" date="2015" name="Parasit. Vectors">
        <title>Draft genome of the scabies mite.</title>
        <authorList>
            <person name="Rider S.D.Jr."/>
            <person name="Morgan M.S."/>
            <person name="Arlian L.G."/>
        </authorList>
    </citation>
    <scope>NUCLEOTIDE SEQUENCE [LARGE SCALE GENOMIC DNA]</scope>
    <source>
        <strain evidence="12">Arlian Lab</strain>
    </source>
</reference>
<dbReference type="GO" id="GO:0006950">
    <property type="term" value="P:response to stress"/>
    <property type="evidence" value="ECO:0007669"/>
    <property type="project" value="UniProtKB-ARBA"/>
</dbReference>
<evidence type="ECO:0000256" key="7">
    <source>
        <dbReference type="ARBA" id="ARBA00023329"/>
    </source>
</evidence>
<evidence type="ECO:0000256" key="2">
    <source>
        <dbReference type="ARBA" id="ARBA00007293"/>
    </source>
</evidence>
<dbReference type="Pfam" id="PF02991">
    <property type="entry name" value="ATG8"/>
    <property type="match status" value="1"/>
</dbReference>
<dbReference type="GO" id="GO:0012505">
    <property type="term" value="C:endomembrane system"/>
    <property type="evidence" value="ECO:0007669"/>
    <property type="project" value="UniProtKB-SubCell"/>
</dbReference>
<keyword evidence="3" id="KW-0963">Cytoplasm</keyword>
<dbReference type="GO" id="GO:0016236">
    <property type="term" value="P:macroautophagy"/>
    <property type="evidence" value="ECO:0007669"/>
    <property type="project" value="UniProtKB-ARBA"/>
</dbReference>
<dbReference type="Proteomes" id="UP000616769">
    <property type="component" value="Unassembled WGS sequence"/>
</dbReference>
<evidence type="ECO:0000256" key="1">
    <source>
        <dbReference type="ARBA" id="ARBA00004419"/>
    </source>
</evidence>
<gene>
    <name evidence="12" type="ORF">QR98_0082680</name>
    <name evidence="11" type="ORF">SSS_3392</name>
</gene>
<evidence type="ECO:0000313" key="12">
    <source>
        <dbReference type="EMBL" id="KPM09723.1"/>
    </source>
</evidence>
<feature type="lipid moiety-binding region" description="Phosphatidylserine amidated glycine; alternate" evidence="9">
    <location>
        <position position="135"/>
    </location>
</feature>
<reference evidence="13" key="4">
    <citation type="submission" date="2022-06" db="UniProtKB">
        <authorList>
            <consortium name="EnsemblMetazoa"/>
        </authorList>
    </citation>
    <scope>IDENTIFICATION</scope>
</reference>
<dbReference type="Gene3D" id="3.10.20.90">
    <property type="entry name" value="Phosphatidylinositol 3-kinase Catalytic Subunit, Chain A, domain 1"/>
    <property type="match status" value="1"/>
</dbReference>
<keyword evidence="4 10" id="KW-0072">Autophagy</keyword>
<evidence type="ECO:0000256" key="6">
    <source>
        <dbReference type="ARBA" id="ARBA00023288"/>
    </source>
</evidence>
<evidence type="ECO:0000256" key="9">
    <source>
        <dbReference type="PIRSR" id="PIRSR604241-50"/>
    </source>
</evidence>
<keyword evidence="14" id="KW-1185">Reference proteome</keyword>
<reference evidence="11" key="3">
    <citation type="submission" date="2020-01" db="EMBL/GenBank/DDBJ databases">
        <authorList>
            <person name="Korhonen P.K.K."/>
            <person name="Guangxu M.G."/>
            <person name="Wang T.W."/>
            <person name="Stroehlein A.J.S."/>
            <person name="Young N.D."/>
            <person name="Ang C.-S.A."/>
            <person name="Fernando D.W.F."/>
            <person name="Lu H.L."/>
            <person name="Taylor S.T."/>
            <person name="Ehtesham M.E.M."/>
            <person name="Najaraj S.H.N."/>
            <person name="Harsha G.H.G."/>
            <person name="Madugundu A.M."/>
            <person name="Renuse S.R."/>
            <person name="Holt D.H."/>
            <person name="Pandey A.P."/>
            <person name="Papenfuss A.P."/>
            <person name="Gasser R.B.G."/>
            <person name="Fischer K.F."/>
        </authorList>
    </citation>
    <scope>NUCLEOTIDE SEQUENCE</scope>
    <source>
        <strain evidence="11">SSS_KF_BRIS2020</strain>
    </source>
</reference>
<dbReference type="VEuPathDB" id="VectorBase:SSCA007679"/>
<dbReference type="PANTHER" id="PTHR10969">
    <property type="entry name" value="MICROTUBULE-ASSOCIATED PROTEINS 1A/1B LIGHT CHAIN 3-RELATED"/>
    <property type="match status" value="1"/>
</dbReference>
<dbReference type="EMBL" id="JXLN01013992">
    <property type="protein sequence ID" value="KPM09723.1"/>
    <property type="molecule type" value="Genomic_DNA"/>
</dbReference>
<evidence type="ECO:0000256" key="10">
    <source>
        <dbReference type="RuleBase" id="RU004384"/>
    </source>
</evidence>
<comment type="subcellular location">
    <subcellularLocation>
        <location evidence="1">Cytoplasmic vesicle</location>
        <location evidence="1">Autophagosome</location>
    </subcellularLocation>
    <subcellularLocation>
        <location evidence="8">Endomembrane system</location>
        <topology evidence="8">Lipid-anchor</topology>
    </subcellularLocation>
</comment>
<keyword evidence="5" id="KW-0472">Membrane</keyword>
<keyword evidence="6 9" id="KW-0449">Lipoprotein</keyword>
<evidence type="ECO:0000313" key="15">
    <source>
        <dbReference type="Proteomes" id="UP000616769"/>
    </source>
</evidence>
<dbReference type="OMA" id="EMFGCFL"/>
<dbReference type="SUPFAM" id="SSF54236">
    <property type="entry name" value="Ubiquitin-like"/>
    <property type="match status" value="1"/>
</dbReference>
<evidence type="ECO:0000313" key="14">
    <source>
        <dbReference type="Proteomes" id="UP000070412"/>
    </source>
</evidence>
<proteinExistence type="inferred from homology"/>
<dbReference type="EMBL" id="WVUK01000066">
    <property type="protein sequence ID" value="KAF7487922.1"/>
    <property type="molecule type" value="Genomic_DNA"/>
</dbReference>
<dbReference type="EnsemblMetazoa" id="SSS_3392s_mrna">
    <property type="protein sequence ID" value="KAF7487922.1"/>
    <property type="gene ID" value="SSS_3392"/>
</dbReference>
<dbReference type="Proteomes" id="UP000070412">
    <property type="component" value="Unassembled WGS sequence"/>
</dbReference>
<sequence length="135" mass="15735">MTLTLNLFLKHFQQQNQKKDFKQKKSLAIRRDEFTGIRAKFPNKIPIVIERSKNEKNLPLLDKIKFLVPNDLTIGQLKNILRHRMNLDDGQTLILMIGSQQLIPSLTKTSAELYKQFKDQDGFLYVTYSSKEILG</sequence>
<organism evidence="12 15">
    <name type="scientific">Sarcoptes scabiei</name>
    <name type="common">Itch mite</name>
    <name type="synonym">Acarus scabiei</name>
    <dbReference type="NCBI Taxonomy" id="52283"/>
    <lineage>
        <taxon>Eukaryota</taxon>
        <taxon>Metazoa</taxon>
        <taxon>Ecdysozoa</taxon>
        <taxon>Arthropoda</taxon>
        <taxon>Chelicerata</taxon>
        <taxon>Arachnida</taxon>
        <taxon>Acari</taxon>
        <taxon>Acariformes</taxon>
        <taxon>Sarcoptiformes</taxon>
        <taxon>Astigmata</taxon>
        <taxon>Psoroptidia</taxon>
        <taxon>Sarcoptoidea</taxon>
        <taxon>Sarcoptidae</taxon>
        <taxon>Sarcoptinae</taxon>
        <taxon>Sarcoptes</taxon>
    </lineage>
</organism>
<name>A0A132AFK3_SARSC</name>
<dbReference type="FunFam" id="3.10.20.90:FF:000149">
    <property type="entry name" value="microtubule-associated proteins 1A/1B light chain 3C"/>
    <property type="match status" value="1"/>
</dbReference>
<reference evidence="14" key="2">
    <citation type="journal article" date="2020" name="PLoS Negl. Trop. Dis.">
        <title>High-quality nuclear genome for Sarcoptes scabiei-A critical resource for a neglected parasite.</title>
        <authorList>
            <person name="Korhonen P.K."/>
            <person name="Gasser R.B."/>
            <person name="Ma G."/>
            <person name="Wang T."/>
            <person name="Stroehlein A.J."/>
            <person name="Young N.D."/>
            <person name="Ang C.S."/>
            <person name="Fernando D.D."/>
            <person name="Lu H.C."/>
            <person name="Taylor S."/>
            <person name="Reynolds S.L."/>
            <person name="Mofiz E."/>
            <person name="Najaraj S.H."/>
            <person name="Gowda H."/>
            <person name="Madugundu A."/>
            <person name="Renuse S."/>
            <person name="Holt D."/>
            <person name="Pandey A."/>
            <person name="Papenfuss A.T."/>
            <person name="Fischer K."/>
        </authorList>
    </citation>
    <scope>NUCLEOTIDE SEQUENCE [LARGE SCALE GENOMIC DNA]</scope>
</reference>
<dbReference type="AlphaFoldDB" id="A0A132AFK3"/>
<dbReference type="InterPro" id="IPR004241">
    <property type="entry name" value="Atg8-like"/>
</dbReference>
<protein>
    <submittedName>
        <fullName evidence="11">Microtubule-associated proteins 1A/1B light chain 3C</fullName>
    </submittedName>
    <submittedName>
        <fullName evidence="12">Microtubule-associated proteins 1A/1B light chain-like protein</fullName>
    </submittedName>
</protein>
<dbReference type="InterPro" id="IPR029071">
    <property type="entry name" value="Ubiquitin-like_domsf"/>
</dbReference>
<evidence type="ECO:0000313" key="13">
    <source>
        <dbReference type="EnsemblMetazoa" id="KAF7487922.1"/>
    </source>
</evidence>
<evidence type="ECO:0000256" key="3">
    <source>
        <dbReference type="ARBA" id="ARBA00022490"/>
    </source>
</evidence>
<evidence type="ECO:0000256" key="4">
    <source>
        <dbReference type="ARBA" id="ARBA00023006"/>
    </source>
</evidence>
<evidence type="ECO:0000256" key="8">
    <source>
        <dbReference type="ARBA" id="ARBA00037868"/>
    </source>
</evidence>
<dbReference type="GO" id="GO:0031410">
    <property type="term" value="C:cytoplasmic vesicle"/>
    <property type="evidence" value="ECO:0007669"/>
    <property type="project" value="UniProtKB-KW"/>
</dbReference>
<comment type="similarity">
    <text evidence="2 10">Belongs to the ATG8 family.</text>
</comment>
<evidence type="ECO:0000256" key="5">
    <source>
        <dbReference type="ARBA" id="ARBA00023136"/>
    </source>
</evidence>
<dbReference type="GO" id="GO:0005776">
    <property type="term" value="C:autophagosome"/>
    <property type="evidence" value="ECO:0007669"/>
    <property type="project" value="UniProtKB-SubCell"/>
</dbReference>
<keyword evidence="7" id="KW-0968">Cytoplasmic vesicle</keyword>
<dbReference type="OrthoDB" id="6738456at2759"/>
<accession>A0A132AFK3</accession>
<evidence type="ECO:0000313" key="11">
    <source>
        <dbReference type="EMBL" id="KAF7487922.1"/>
    </source>
</evidence>